<evidence type="ECO:0000259" key="9">
    <source>
        <dbReference type="Pfam" id="PF12931"/>
    </source>
</evidence>
<feature type="compositionally biased region" description="Pro residues" evidence="8">
    <location>
        <begin position="1904"/>
        <end position="1915"/>
    </location>
</feature>
<feature type="region of interest" description="Disordered" evidence="8">
    <location>
        <begin position="1830"/>
        <end position="2016"/>
    </location>
</feature>
<protein>
    <recommendedName>
        <fullName evidence="7">Protein transport protein sec16</fullName>
    </recommendedName>
</protein>
<dbReference type="Pfam" id="PF12931">
    <property type="entry name" value="TPR_Sec16"/>
    <property type="match status" value="1"/>
</dbReference>
<feature type="region of interest" description="Disordered" evidence="8">
    <location>
        <begin position="402"/>
        <end position="443"/>
    </location>
</feature>
<feature type="compositionally biased region" description="Low complexity" evidence="8">
    <location>
        <begin position="626"/>
        <end position="662"/>
    </location>
</feature>
<dbReference type="PANTHER" id="PTHR13402">
    <property type="entry name" value="RGPR-RELATED"/>
    <property type="match status" value="1"/>
</dbReference>
<keyword evidence="5 7" id="KW-0931">ER-Golgi transport</keyword>
<evidence type="ECO:0000256" key="7">
    <source>
        <dbReference type="RuleBase" id="RU364101"/>
    </source>
</evidence>
<keyword evidence="7" id="KW-0472">Membrane</keyword>
<evidence type="ECO:0000313" key="12">
    <source>
        <dbReference type="Proteomes" id="UP001562357"/>
    </source>
</evidence>
<keyword evidence="3 7" id="KW-0813">Transport</keyword>
<feature type="compositionally biased region" description="Basic residues" evidence="8">
    <location>
        <begin position="1999"/>
        <end position="2008"/>
    </location>
</feature>
<feature type="compositionally biased region" description="Low complexity" evidence="8">
    <location>
        <begin position="905"/>
        <end position="915"/>
    </location>
</feature>
<evidence type="ECO:0000256" key="3">
    <source>
        <dbReference type="ARBA" id="ARBA00022448"/>
    </source>
</evidence>
<name>A0ABQ0CNZ8_9HYPO</name>
<feature type="compositionally biased region" description="Polar residues" evidence="8">
    <location>
        <begin position="690"/>
        <end position="700"/>
    </location>
</feature>
<keyword evidence="7" id="KW-0653">Protein transport</keyword>
<evidence type="ECO:0000256" key="8">
    <source>
        <dbReference type="SAM" id="MobiDB-lite"/>
    </source>
</evidence>
<evidence type="ECO:0000256" key="1">
    <source>
        <dbReference type="ARBA" id="ARBA00004397"/>
    </source>
</evidence>
<evidence type="ECO:0000256" key="4">
    <source>
        <dbReference type="ARBA" id="ARBA00022824"/>
    </source>
</evidence>
<feature type="compositionally biased region" description="Polar residues" evidence="8">
    <location>
        <begin position="1524"/>
        <end position="1537"/>
    </location>
</feature>
<feature type="compositionally biased region" description="Polar residues" evidence="8">
    <location>
        <begin position="802"/>
        <end position="815"/>
    </location>
</feature>
<feature type="region of interest" description="Disordered" evidence="8">
    <location>
        <begin position="1504"/>
        <end position="1783"/>
    </location>
</feature>
<comment type="subcellular location">
    <subcellularLocation>
        <location evidence="1">Endoplasmic reticulum membrane</location>
        <topology evidence="1">Peripheral membrane protein</topology>
        <orientation evidence="1">Cytoplasmic side</orientation>
    </subcellularLocation>
</comment>
<feature type="compositionally biased region" description="Polar residues" evidence="8">
    <location>
        <begin position="335"/>
        <end position="353"/>
    </location>
</feature>
<feature type="compositionally biased region" description="Acidic residues" evidence="8">
    <location>
        <begin position="57"/>
        <end position="66"/>
    </location>
</feature>
<evidence type="ECO:0000256" key="2">
    <source>
        <dbReference type="ARBA" id="ARBA00005927"/>
    </source>
</evidence>
<feature type="compositionally biased region" description="Basic and acidic residues" evidence="8">
    <location>
        <begin position="376"/>
        <end position="385"/>
    </location>
</feature>
<feature type="region of interest" description="Disordered" evidence="8">
    <location>
        <begin position="272"/>
        <end position="310"/>
    </location>
</feature>
<dbReference type="Proteomes" id="UP001562357">
    <property type="component" value="Unassembled WGS sequence"/>
</dbReference>
<feature type="compositionally biased region" description="Basic and acidic residues" evidence="8">
    <location>
        <begin position="129"/>
        <end position="147"/>
    </location>
</feature>
<organism evidence="11 12">
    <name type="scientific">Epichloe bromicola</name>
    <dbReference type="NCBI Taxonomy" id="79588"/>
    <lineage>
        <taxon>Eukaryota</taxon>
        <taxon>Fungi</taxon>
        <taxon>Dikarya</taxon>
        <taxon>Ascomycota</taxon>
        <taxon>Pezizomycotina</taxon>
        <taxon>Sordariomycetes</taxon>
        <taxon>Hypocreomycetidae</taxon>
        <taxon>Hypocreales</taxon>
        <taxon>Clavicipitaceae</taxon>
        <taxon>Epichloe</taxon>
    </lineage>
</organism>
<proteinExistence type="inferred from homology"/>
<feature type="compositionally biased region" description="Basic and acidic residues" evidence="8">
    <location>
        <begin position="1772"/>
        <end position="1783"/>
    </location>
</feature>
<accession>A0ABQ0CNZ8</accession>
<feature type="compositionally biased region" description="Low complexity" evidence="8">
    <location>
        <begin position="494"/>
        <end position="524"/>
    </location>
</feature>
<dbReference type="EMBL" id="BAAFGZ010000112">
    <property type="protein sequence ID" value="GAB0135139.1"/>
    <property type="molecule type" value="Genomic_DNA"/>
</dbReference>
<feature type="compositionally biased region" description="Acidic residues" evidence="8">
    <location>
        <begin position="272"/>
        <end position="282"/>
    </location>
</feature>
<dbReference type="Gene3D" id="1.25.40.1030">
    <property type="match status" value="1"/>
</dbReference>
<feature type="compositionally biased region" description="Low complexity" evidence="8">
    <location>
        <begin position="970"/>
        <end position="986"/>
    </location>
</feature>
<sequence length="2016" mass="214363">MASQSASSWHPAMMPNSAADLFAQESKSKSKHVEPLTHVDSAVDSTVEESRPTEILPDQDDQDDKDEAATCLISEDTVPTEPIEISHPSNLSQHAESTEDPLAKQDDAADAWLPNGDEGEGGAWLLQDEGAHKVETTDNGSVDEKAQSLKSACAPAPTAVLALDEHMNKEPAEPKTEKTNVVGAKRTGAAPSMAQHSSSMSFARTVSHEISFADDDDGEWNLGRAETDTFEFMPRSDRTNSFPAVPPMASETEARVNMPLLSKQVLDVMEEDEKEAEVVEEEYMMRSPEGDSSASWHRHGTTRPQHSVHRPIGGEIEEAAAIEEEARFEEGLPLISQTEAVAGDDTQQTSARGNPNPFGEQDDDNEDNFFGQMDSNEERQHGYEDYLRSLERKSTMQVMEAMGDGGPLTRHSTLDETLEEHGDNSTQGVTLEASDTAEDAPATEDLASKWEQAFGDDDEDEFLLDDSTVENKDVDATAFLGSDDEGLLDDDLDAPAPESATYQPRQPAANPYAPAAVTAPSTTPFSLAGSTYGYGPQQTYTAPFGSAQFGQTPQPLRPEPAKTQSFADKSKVGYSSPYDLPTDLVKPVKPRKRPSLQHLPAETAPPPSRSAGMYAPGQSPRPPSVPAISSAPPTSAAAGTPQGPPQGQKASAAAAPLRSKASFFEELPMSSKPRPASRQSQRAPSPGQYLPTNSTLQQASLPPPPPPPISKTVPPPPASQVVPPPAAPPSHHLNEEVHATPLGIANLVAPPQSNPYAMVQSHVSSVTPPSSSSSRYSPAPPGPQGGGVSIISRYSPAPSAGSRPNSSYNAGSTHTALPHLPRTSSPLAHYETSGNADGQPCDRRASSSFEPRLNRVSSLPPTREVDEEEDEEAASPGNRSFSASRAVTSPTAKVSESRYSPAPPDAAAAAAAAAATPSLPKRLNPNYAPQPAAASAPAQTSFVPPPRAQTQSPSASHSDARKGSNPAEYAPQPSSAHAPTPAPAMSKPVQSAYAPMTSRTRGQSITNMVPPSDGRERDLLERWRGTPIMAWGVGGAFVTSFPKSVPRYLVGQTAPVSIRTVGEVKVQNIKDLDPLQDRLAKFPGPLKGKSKKKEAAAWLTAGIDVQEREIPDVSFHSQLSLEAKRSVERLLLWKLLRIFIEHDGVLEGIPAVEKAVREVLAPETVELRSEGALLFTGAEVGSGATLMKADGVDSGAVEKIRLDLLKGDRETAVWAAVDKRLWGHAMLISQTVSADLYKQVAQEFVRKEVNYPGHNNESLAALYKILSGNHDDCVDELVPSHARAGLQLVSTETSSGPTKDAMDGLDKWRETLTLVLSNRSSEDIRGLHALGKLLSSYGRAEAAHICFIFSRSMSVFGGLDDSNSDFVLVGSDHRRQSDQFAKETEALQLSEIYEYGLTLGSGVAASAGAPHLAAYKLQHAVTLAEYGFRDKAMQYCDAIASAIVAQTRRSPYHHAVLEASVEDLLARLKSSPKDASSSWMSKPTMGKVSDSMWNRFNKFVSGDEDANGHAGSDGDNGPFARITSPPNISRPPSTSNFDVYGSSPGYQPAGGAPLTGGTGPSRYALAPTMSFSGTSANPYAPATQPQPQPQYAPASASGRSSQEHAPNPHEPSCAAVAAFPAQSQSGGFQPAGYPGSSPSGYQPIRASAPGHAEPASTAQPPAPSGYRPYGLQESPHIHPQRSVNEGASQGYEPPSYGYEAPQTALALTEDSSQGGAGTSGYEPPSLQPYGYEAPSYQPESDDDEAPKPKKKSFMVHDDEDDILAFRKPQQQKKSDKDRENEEMFRKAAEEDGKFYSPWTRYCYPPTDFYDFLTAKRAAAAAAATSNKKGWGFGGWFGGGKKTDGNVGDPSPGKPIKAKLGEQSTFVYDPDLGRWINKKPGAENVEVKRSTPPPPRAGPRSVSGTPPPSGTTPPPAAGRRSVPSMGMPTRPARGNLSTAQSMENLNAGAPPAGMPRSVSTSNVGVGGDPPTTGPPSRPATSMSNANSIDDLLGAPAPRKAGQKKPRKSGRYVDVMAK</sequence>
<feature type="compositionally biased region" description="Polar residues" evidence="8">
    <location>
        <begin position="997"/>
        <end position="1009"/>
    </location>
</feature>
<feature type="compositionally biased region" description="Polar residues" evidence="8">
    <location>
        <begin position="1934"/>
        <end position="1943"/>
    </location>
</feature>
<feature type="region of interest" description="Disordered" evidence="8">
    <location>
        <begin position="1"/>
        <end position="153"/>
    </location>
</feature>
<feature type="compositionally biased region" description="Polar residues" evidence="8">
    <location>
        <begin position="822"/>
        <end position="836"/>
    </location>
</feature>
<feature type="compositionally biased region" description="Low complexity" evidence="8">
    <location>
        <begin position="759"/>
        <end position="777"/>
    </location>
</feature>
<feature type="compositionally biased region" description="Low complexity" evidence="8">
    <location>
        <begin position="929"/>
        <end position="939"/>
    </location>
</feature>
<feature type="domain" description="Sec16 central conserved" evidence="10">
    <location>
        <begin position="1027"/>
        <end position="1144"/>
    </location>
</feature>
<feature type="compositionally biased region" description="Basic and acidic residues" evidence="8">
    <location>
        <begin position="26"/>
        <end position="37"/>
    </location>
</feature>
<keyword evidence="7" id="KW-0072">Autophagy</keyword>
<feature type="compositionally biased region" description="Polar residues" evidence="8">
    <location>
        <begin position="948"/>
        <end position="957"/>
    </location>
</feature>
<evidence type="ECO:0000256" key="6">
    <source>
        <dbReference type="ARBA" id="ARBA00024687"/>
    </source>
</evidence>
<evidence type="ECO:0000313" key="11">
    <source>
        <dbReference type="EMBL" id="GAB0135139.1"/>
    </source>
</evidence>
<feature type="compositionally biased region" description="Basic residues" evidence="8">
    <location>
        <begin position="296"/>
        <end position="309"/>
    </location>
</feature>
<feature type="region of interest" description="Disordered" evidence="8">
    <location>
        <begin position="479"/>
        <end position="1015"/>
    </location>
</feature>
<feature type="compositionally biased region" description="Acidic residues" evidence="8">
    <location>
        <begin position="482"/>
        <end position="493"/>
    </location>
</feature>
<evidence type="ECO:0000259" key="10">
    <source>
        <dbReference type="Pfam" id="PF12932"/>
    </source>
</evidence>
<gene>
    <name evidence="11" type="primary">g3486</name>
    <name evidence="11" type="ORF">EsDP_00003486</name>
</gene>
<feature type="compositionally biased region" description="Polar residues" evidence="8">
    <location>
        <begin position="1977"/>
        <end position="1986"/>
    </location>
</feature>
<feature type="compositionally biased region" description="Pro residues" evidence="8">
    <location>
        <begin position="701"/>
        <end position="728"/>
    </location>
</feature>
<comment type="caution">
    <text evidence="11">The sequence shown here is derived from an EMBL/GenBank/DDBJ whole genome shotgun (WGS) entry which is preliminary data.</text>
</comment>
<feature type="region of interest" description="Disordered" evidence="8">
    <location>
        <begin position="226"/>
        <end position="256"/>
    </location>
</feature>
<evidence type="ECO:0000256" key="5">
    <source>
        <dbReference type="ARBA" id="ARBA00022892"/>
    </source>
</evidence>
<comment type="similarity">
    <text evidence="2 7">Belongs to the SEC16 family.</text>
</comment>
<dbReference type="PANTHER" id="PTHR13402:SF6">
    <property type="entry name" value="SECRETORY 16, ISOFORM I"/>
    <property type="match status" value="1"/>
</dbReference>
<dbReference type="InterPro" id="IPR024298">
    <property type="entry name" value="Sec16_Sec23-bd"/>
</dbReference>
<dbReference type="CDD" id="cd09233">
    <property type="entry name" value="ACE1-Sec16-like"/>
    <property type="match status" value="1"/>
</dbReference>
<feature type="region of interest" description="Disordered" evidence="8">
    <location>
        <begin position="323"/>
        <end position="385"/>
    </location>
</feature>
<keyword evidence="4 7" id="KW-0256">Endoplasmic reticulum</keyword>
<feature type="domain" description="Sec16 Sec23-binding" evidence="9">
    <location>
        <begin position="1203"/>
        <end position="1503"/>
    </location>
</feature>
<comment type="function">
    <text evidence="6 7">Involved in the initiation of assembly of the COPII coat required for the formation of transport vesicles from the endoplasmic reticulum (ER) and the selection of cargo molecules. Also involved in autophagy.</text>
</comment>
<dbReference type="Pfam" id="PF12932">
    <property type="entry name" value="Sec16"/>
    <property type="match status" value="1"/>
</dbReference>
<keyword evidence="12" id="KW-1185">Reference proteome</keyword>
<reference evidence="12" key="1">
    <citation type="submission" date="2024-06" db="EMBL/GenBank/DDBJ databases">
        <title>Draft Genome Sequences of Epichloe bromicola Strains Isolated from Elymus ciliaris.</title>
        <authorList>
            <consortium name="Epichloe bromicola genome sequencing consortium"/>
            <person name="Miura A."/>
            <person name="Imano S."/>
            <person name="Ashida A."/>
            <person name="Sato I."/>
            <person name="Chiba S."/>
            <person name="Tanaka A."/>
            <person name="Camagna M."/>
            <person name="Takemoto D."/>
        </authorList>
    </citation>
    <scope>NUCLEOTIDE SEQUENCE [LARGE SCALE GENOMIC DNA]</scope>
    <source>
        <strain evidence="12">DP</strain>
    </source>
</reference>
<dbReference type="InterPro" id="IPR024340">
    <property type="entry name" value="Sec16_CCD"/>
</dbReference>
<feature type="compositionally biased region" description="Polar residues" evidence="8">
    <location>
        <begin position="877"/>
        <end position="898"/>
    </location>
</feature>
<feature type="compositionally biased region" description="Gly residues" evidence="8">
    <location>
        <begin position="1830"/>
        <end position="1839"/>
    </location>
</feature>